<keyword evidence="2" id="KW-0732">Signal</keyword>
<name>A0A0E0GSV7_ORYNI</name>
<feature type="region of interest" description="Disordered" evidence="1">
    <location>
        <begin position="18"/>
        <end position="80"/>
    </location>
</feature>
<dbReference type="Gramene" id="ONIVA03G33420.1">
    <property type="protein sequence ID" value="ONIVA03G33420.1"/>
    <property type="gene ID" value="ONIVA03G33420"/>
</dbReference>
<dbReference type="AlphaFoldDB" id="A0A0E0GSV7"/>
<evidence type="ECO:0000256" key="2">
    <source>
        <dbReference type="SAM" id="SignalP"/>
    </source>
</evidence>
<dbReference type="Proteomes" id="UP000006591">
    <property type="component" value="Chromosome 3"/>
</dbReference>
<sequence>MAMLLLVSAASQFHPLHARPVATPGSHLMPSSSHDDDANATAVSQPPPPPPAAAVAATGGGGLKRSSSPSGCTNYGPGGGGAGICPPSQDKFQFTCHIGLYSKII</sequence>
<organism evidence="3">
    <name type="scientific">Oryza nivara</name>
    <name type="common">Indian wild rice</name>
    <name type="synonym">Oryza sativa f. spontanea</name>
    <dbReference type="NCBI Taxonomy" id="4536"/>
    <lineage>
        <taxon>Eukaryota</taxon>
        <taxon>Viridiplantae</taxon>
        <taxon>Streptophyta</taxon>
        <taxon>Embryophyta</taxon>
        <taxon>Tracheophyta</taxon>
        <taxon>Spermatophyta</taxon>
        <taxon>Magnoliopsida</taxon>
        <taxon>Liliopsida</taxon>
        <taxon>Poales</taxon>
        <taxon>Poaceae</taxon>
        <taxon>BOP clade</taxon>
        <taxon>Oryzoideae</taxon>
        <taxon>Oryzeae</taxon>
        <taxon>Oryzinae</taxon>
        <taxon>Oryza</taxon>
    </lineage>
</organism>
<reference evidence="3" key="1">
    <citation type="submission" date="2015-04" db="UniProtKB">
        <authorList>
            <consortium name="EnsemblPlants"/>
        </authorList>
    </citation>
    <scope>IDENTIFICATION</scope>
    <source>
        <strain evidence="3">SL10</strain>
    </source>
</reference>
<keyword evidence="4" id="KW-1185">Reference proteome</keyword>
<feature type="signal peptide" evidence="2">
    <location>
        <begin position="1"/>
        <end position="18"/>
    </location>
</feature>
<evidence type="ECO:0000313" key="3">
    <source>
        <dbReference type="EnsemblPlants" id="ONIVA03G33420.1"/>
    </source>
</evidence>
<protein>
    <submittedName>
        <fullName evidence="3">Uncharacterized protein</fullName>
    </submittedName>
</protein>
<accession>A0A0E0GSV7</accession>
<dbReference type="EnsemblPlants" id="ONIVA03G33420.1">
    <property type="protein sequence ID" value="ONIVA03G33420.1"/>
    <property type="gene ID" value="ONIVA03G33420"/>
</dbReference>
<reference evidence="3" key="2">
    <citation type="submission" date="2018-04" db="EMBL/GenBank/DDBJ databases">
        <title>OnivRS2 (Oryza nivara Reference Sequence Version 2).</title>
        <authorList>
            <person name="Zhang J."/>
            <person name="Kudrna D."/>
            <person name="Lee S."/>
            <person name="Talag J."/>
            <person name="Rajasekar S."/>
            <person name="Welchert J."/>
            <person name="Hsing Y.-I."/>
            <person name="Wing R.A."/>
        </authorList>
    </citation>
    <scope>NUCLEOTIDE SEQUENCE [LARGE SCALE GENOMIC DNA]</scope>
    <source>
        <strain evidence="3">SL10</strain>
    </source>
</reference>
<dbReference type="HOGENOM" id="CLU_2363418_0_0_1"/>
<evidence type="ECO:0000313" key="4">
    <source>
        <dbReference type="Proteomes" id="UP000006591"/>
    </source>
</evidence>
<feature type="chain" id="PRO_5002361083" evidence="2">
    <location>
        <begin position="19"/>
        <end position="105"/>
    </location>
</feature>
<evidence type="ECO:0000256" key="1">
    <source>
        <dbReference type="SAM" id="MobiDB-lite"/>
    </source>
</evidence>
<proteinExistence type="predicted"/>